<dbReference type="eggNOG" id="COG1942">
    <property type="taxonomic scope" value="Bacteria"/>
</dbReference>
<gene>
    <name evidence="2" type="ordered locus">SCATT_01900</name>
</gene>
<dbReference type="GO" id="GO:0003735">
    <property type="term" value="F:structural constituent of ribosome"/>
    <property type="evidence" value="ECO:0007669"/>
    <property type="project" value="InterPro"/>
</dbReference>
<name>G8X1N2_STREN</name>
<dbReference type="Proteomes" id="UP000007842">
    <property type="component" value="Chromosome"/>
</dbReference>
<dbReference type="GO" id="GO:0005840">
    <property type="term" value="C:ribosome"/>
    <property type="evidence" value="ECO:0007669"/>
    <property type="project" value="InterPro"/>
</dbReference>
<dbReference type="SUPFAM" id="SSF55331">
    <property type="entry name" value="Tautomerase/MIF"/>
    <property type="match status" value="1"/>
</dbReference>
<feature type="region of interest" description="Disordered" evidence="1">
    <location>
        <begin position="1"/>
        <end position="99"/>
    </location>
</feature>
<keyword evidence="3" id="KW-1185">Reference proteome</keyword>
<dbReference type="HOGENOM" id="CLU_1694494_0_0_11"/>
<evidence type="ECO:0000256" key="1">
    <source>
        <dbReference type="SAM" id="MobiDB-lite"/>
    </source>
</evidence>
<dbReference type="PATRIC" id="fig|1003195.29.peg.186"/>
<dbReference type="KEGG" id="scy:SCATT_01900"/>
<dbReference type="GO" id="GO:0006412">
    <property type="term" value="P:translation"/>
    <property type="evidence" value="ECO:0007669"/>
    <property type="project" value="InterPro"/>
</dbReference>
<accession>G8X1N2</accession>
<dbReference type="InterPro" id="IPR018258">
    <property type="entry name" value="Ribosomal_bL21_CS"/>
</dbReference>
<dbReference type="Gene3D" id="3.30.429.10">
    <property type="entry name" value="Macrophage Migration Inhibitory Factor"/>
    <property type="match status" value="1"/>
</dbReference>
<feature type="compositionally biased region" description="Basic residues" evidence="1">
    <location>
        <begin position="24"/>
        <end position="55"/>
    </location>
</feature>
<dbReference type="STRING" id="1003195.SCATT_01900"/>
<evidence type="ECO:0000313" key="3">
    <source>
        <dbReference type="Proteomes" id="UP000007842"/>
    </source>
</evidence>
<protein>
    <submittedName>
        <fullName evidence="2">4-oxalocrotonate tautomerase</fullName>
    </submittedName>
</protein>
<proteinExistence type="predicted"/>
<feature type="compositionally biased region" description="Basic residues" evidence="1">
    <location>
        <begin position="65"/>
        <end position="80"/>
    </location>
</feature>
<dbReference type="EMBL" id="CP003219">
    <property type="protein sequence ID" value="AEW92561.1"/>
    <property type="molecule type" value="Genomic_DNA"/>
</dbReference>
<reference evidence="3" key="1">
    <citation type="submission" date="2011-12" db="EMBL/GenBank/DDBJ databases">
        <title>Complete genome sequence of Streptomyces cattleya strain DSM 46488.</title>
        <authorList>
            <person name="Ou H.-Y."/>
            <person name="Li P."/>
            <person name="Zhao C."/>
            <person name="O'Hagan D."/>
            <person name="Deng Z."/>
        </authorList>
    </citation>
    <scope>NUCLEOTIDE SEQUENCE [LARGE SCALE GENOMIC DNA]</scope>
    <source>
        <strain evidence="3">ATCC 35852 / DSM 46488 / JCM 4925 / NBRC 14057 / NRRL 8057</strain>
    </source>
</reference>
<evidence type="ECO:0000313" key="2">
    <source>
        <dbReference type="EMBL" id="AEW92561.1"/>
    </source>
</evidence>
<feature type="compositionally biased region" description="Basic and acidic residues" evidence="1">
    <location>
        <begin position="81"/>
        <end position="93"/>
    </location>
</feature>
<dbReference type="GO" id="GO:0003723">
    <property type="term" value="F:RNA binding"/>
    <property type="evidence" value="ECO:0007669"/>
    <property type="project" value="InterPro"/>
</dbReference>
<dbReference type="InterPro" id="IPR014347">
    <property type="entry name" value="Tautomerase/MIF_sf"/>
</dbReference>
<sequence length="155" mass="17185">MGTTDPLTAHIPTSGPAGNDTHAIRTHRSHPRTSSRRAEGHRRRDTPGARRRAGHPRAGQVPDRHRTRRGPRHRPRRRPRLRADRPPGDDPDLHPVGPTTEVKQRVFQAIAERLEPLGIGGADIFIGIVENGPQDWSFGFGRAQYTEGALPVPGR</sequence>
<dbReference type="PROSITE" id="PS01169">
    <property type="entry name" value="RIBOSOMAL_L21"/>
    <property type="match status" value="1"/>
</dbReference>
<organism evidence="2 3">
    <name type="scientific">Streptantibioticus cattleyicolor (strain ATCC 35852 / DSM 46488 / JCM 4925 / NBRC 14057 / NRRL 8057)</name>
    <name type="common">Streptomyces cattleya</name>
    <dbReference type="NCBI Taxonomy" id="1003195"/>
    <lineage>
        <taxon>Bacteria</taxon>
        <taxon>Bacillati</taxon>
        <taxon>Actinomycetota</taxon>
        <taxon>Actinomycetes</taxon>
        <taxon>Kitasatosporales</taxon>
        <taxon>Streptomycetaceae</taxon>
        <taxon>Streptantibioticus</taxon>
    </lineage>
</organism>
<dbReference type="Pfam" id="PF14552">
    <property type="entry name" value="Tautomerase_2"/>
    <property type="match status" value="1"/>
</dbReference>
<dbReference type="AlphaFoldDB" id="G8X1N2"/>
<dbReference type="InterPro" id="IPR037479">
    <property type="entry name" value="Tauto_MSAD"/>
</dbReference>